<gene>
    <name evidence="1" type="ORF">KO493_09500</name>
</gene>
<accession>A0ACC5U9M4</accession>
<dbReference type="Proteomes" id="UP001647509">
    <property type="component" value="Unassembled WGS sequence"/>
</dbReference>
<evidence type="ECO:0000313" key="2">
    <source>
        <dbReference type="Proteomes" id="UP001647509"/>
    </source>
</evidence>
<reference evidence="1" key="1">
    <citation type="submission" date="2021-05" db="EMBL/GenBank/DDBJ databases">
        <title>Draft genomes of bacteria isolated from model marine particles.</title>
        <authorList>
            <person name="Datta M.S."/>
            <person name="Schwartzman J.A."/>
            <person name="Enke T.N."/>
            <person name="Saavedra J."/>
            <person name="Cermak N."/>
            <person name="Cordero O.X."/>
        </authorList>
    </citation>
    <scope>NUCLEOTIDE SEQUENCE</scope>
    <source>
        <strain evidence="1">I2M19</strain>
    </source>
</reference>
<evidence type="ECO:0000313" key="1">
    <source>
        <dbReference type="EMBL" id="MBU2950933.1"/>
    </source>
</evidence>
<organism evidence="1 2">
    <name type="scientific">Pseudotamlana agarivorans</name>
    <dbReference type="NCBI Taxonomy" id="481183"/>
    <lineage>
        <taxon>Bacteria</taxon>
        <taxon>Pseudomonadati</taxon>
        <taxon>Bacteroidota</taxon>
        <taxon>Flavobacteriia</taxon>
        <taxon>Flavobacteriales</taxon>
        <taxon>Flavobacteriaceae</taxon>
        <taxon>Pseudotamlana</taxon>
    </lineage>
</organism>
<keyword evidence="2" id="KW-1185">Reference proteome</keyword>
<protein>
    <submittedName>
        <fullName evidence="1">M15 family metallopeptidase</fullName>
    </submittedName>
</protein>
<proteinExistence type="predicted"/>
<dbReference type="EMBL" id="JAHKPD010000013">
    <property type="protein sequence ID" value="MBU2950933.1"/>
    <property type="molecule type" value="Genomic_DNA"/>
</dbReference>
<sequence>MIQHIKTLEIIAIFMLILFSSSCKKAPHKEVTILKAEVPKEEVIVEPTYNYDKDFILGKFDYKKDSTFIKIDALHSSKTIYLNKEVYLAFKEMYHAAKKEDINLVVISGTRNFNEQKAIWERKWKKYENLPPLDRVKKILEYSSMPTTSRHHWGTDMDLIQLKNSYFENGKGKKAYDWLTKNANNYGFYQVYTNKENGRTGYHLEKWHWSYLPLASKYLKCYNENVTYDDINNFNGSEWAEKAQMISEYVNGISIKAKDFSMD</sequence>
<name>A0ACC5U9M4_9FLAO</name>
<comment type="caution">
    <text evidence="1">The sequence shown here is derived from an EMBL/GenBank/DDBJ whole genome shotgun (WGS) entry which is preliminary data.</text>
</comment>